<dbReference type="EMBL" id="AM461371">
    <property type="protein sequence ID" value="CAN67983.1"/>
    <property type="molecule type" value="Genomic_DNA"/>
</dbReference>
<protein>
    <submittedName>
        <fullName evidence="1">Uncharacterized protein</fullName>
    </submittedName>
</protein>
<organism evidence="1">
    <name type="scientific">Vitis vinifera</name>
    <name type="common">Grape</name>
    <dbReference type="NCBI Taxonomy" id="29760"/>
    <lineage>
        <taxon>Eukaryota</taxon>
        <taxon>Viridiplantae</taxon>
        <taxon>Streptophyta</taxon>
        <taxon>Embryophyta</taxon>
        <taxon>Tracheophyta</taxon>
        <taxon>Spermatophyta</taxon>
        <taxon>Magnoliopsida</taxon>
        <taxon>eudicotyledons</taxon>
        <taxon>Gunneridae</taxon>
        <taxon>Pentapetalae</taxon>
        <taxon>rosids</taxon>
        <taxon>Vitales</taxon>
        <taxon>Vitaceae</taxon>
        <taxon>Viteae</taxon>
        <taxon>Vitis</taxon>
    </lineage>
</organism>
<name>A5BJB2_VITVI</name>
<sequence length="240" mass="27269">MVIARKLDRAEREFRTPQSKVVNFRTVRNTPWHTSAISHTSSQFSHRAKQGAKISVQGALVSHTTIQGAKFIPTCEFECENFATVGHNFEALPGVQIIHMICRFKAWEVRNPWIQTLWPFEDDYAKLNGNVAAAPNFTTVRHVFGALPGAQIMHTIYHFEAWEVRNPVLQTVNDLDLKQRSYGHFKTDGAWVLKIHSQKSGVKSEELVVEKSLKLDALNLDWLGVIDGPPLHGQFRKECL</sequence>
<dbReference type="AlphaFoldDB" id="A5BJB2"/>
<gene>
    <name evidence="1" type="ORF">VITISV_005017</name>
</gene>
<reference evidence="1" key="1">
    <citation type="journal article" date="2007" name="PLoS ONE">
        <title>The first genome sequence of an elite grapevine cultivar (Pinot noir Vitis vinifera L.): coping with a highly heterozygous genome.</title>
        <authorList>
            <person name="Velasco R."/>
            <person name="Zharkikh A."/>
            <person name="Troggio M."/>
            <person name="Cartwright D.A."/>
            <person name="Cestaro A."/>
            <person name="Pruss D."/>
            <person name="Pindo M."/>
            <person name="FitzGerald L.M."/>
            <person name="Vezzulli S."/>
            <person name="Reid J."/>
            <person name="Malacarne G."/>
            <person name="Iliev D."/>
            <person name="Coppola G."/>
            <person name="Wardell B."/>
            <person name="Micheletti D."/>
            <person name="Macalma T."/>
            <person name="Facci M."/>
            <person name="Mitchell J.T."/>
            <person name="Perazzolli M."/>
            <person name="Eldredge G."/>
            <person name="Gatto P."/>
            <person name="Oyzerski R."/>
            <person name="Moretto M."/>
            <person name="Gutin N."/>
            <person name="Stefanini M."/>
            <person name="Chen Y."/>
            <person name="Segala C."/>
            <person name="Davenport C."/>
            <person name="Dematte L."/>
            <person name="Mraz A."/>
            <person name="Battilana J."/>
            <person name="Stormo K."/>
            <person name="Costa F."/>
            <person name="Tao Q."/>
            <person name="Si-Ammour A."/>
            <person name="Harkins T."/>
            <person name="Lackey A."/>
            <person name="Perbost C."/>
            <person name="Taillon B."/>
            <person name="Stella A."/>
            <person name="Solovyev V."/>
            <person name="Fawcett J.A."/>
            <person name="Sterck L."/>
            <person name="Vandepoele K."/>
            <person name="Grando S.M."/>
            <person name="Toppo S."/>
            <person name="Moser C."/>
            <person name="Lanchbury J."/>
            <person name="Bogden R."/>
            <person name="Skolnick M."/>
            <person name="Sgaramella V."/>
            <person name="Bhatnagar S.K."/>
            <person name="Fontana P."/>
            <person name="Gutin A."/>
            <person name="Van de Peer Y."/>
            <person name="Salamini F."/>
            <person name="Viola R."/>
        </authorList>
    </citation>
    <scope>NUCLEOTIDE SEQUENCE</scope>
</reference>
<evidence type="ECO:0000313" key="1">
    <source>
        <dbReference type="EMBL" id="CAN67983.1"/>
    </source>
</evidence>
<accession>A5BJB2</accession>
<proteinExistence type="predicted"/>